<keyword evidence="3" id="KW-1185">Reference proteome</keyword>
<evidence type="ECO:0000313" key="3">
    <source>
        <dbReference type="Proteomes" id="UP000694480"/>
    </source>
</evidence>
<dbReference type="Proteomes" id="UP000694480">
    <property type="component" value="Unassembled WGS sequence"/>
</dbReference>
<name>A0A930YWT7_9FLAO</name>
<feature type="signal peptide" evidence="1">
    <location>
        <begin position="1"/>
        <end position="20"/>
    </location>
</feature>
<protein>
    <recommendedName>
        <fullName evidence="4">Outer membrane protein beta-barrel domain-containing protein</fullName>
    </recommendedName>
</protein>
<sequence>MRFLKLLVLLGLIISGSQFAQVTVHRMVHTGFTYQNMGFGEVGGRLLFLTTDDVLFRVGAGALVGYSQDKVKAMPKLQGDVLFNFRRGVDVYHSHYFLTGVEATTKYLAPKVGVSVLGLIDLTAGYGFPLGSQEQGQKKFQGLNLNFTLNVPIVLIKDLL</sequence>
<keyword evidence="1" id="KW-0732">Signal</keyword>
<reference evidence="2" key="1">
    <citation type="submission" date="2020-11" db="EMBL/GenBank/DDBJ databases">
        <title>Genome seq and assembly of Planobacterium sp.</title>
        <authorList>
            <person name="Chhetri G."/>
        </authorList>
    </citation>
    <scope>NUCLEOTIDE SEQUENCE</scope>
    <source>
        <strain evidence="2">GCR5</strain>
    </source>
</reference>
<gene>
    <name evidence="2" type="ORF">IC612_08755</name>
</gene>
<evidence type="ECO:0000313" key="2">
    <source>
        <dbReference type="EMBL" id="MBF5027884.1"/>
    </source>
</evidence>
<feature type="chain" id="PRO_5036843328" description="Outer membrane protein beta-barrel domain-containing protein" evidence="1">
    <location>
        <begin position="21"/>
        <end position="160"/>
    </location>
</feature>
<accession>A0A930YWT7</accession>
<comment type="caution">
    <text evidence="2">The sequence shown here is derived from an EMBL/GenBank/DDBJ whole genome shotgun (WGS) entry which is preliminary data.</text>
</comment>
<proteinExistence type="predicted"/>
<dbReference type="AlphaFoldDB" id="A0A930YWT7"/>
<dbReference type="EMBL" id="JADKYY010000011">
    <property type="protein sequence ID" value="MBF5027884.1"/>
    <property type="molecule type" value="Genomic_DNA"/>
</dbReference>
<evidence type="ECO:0008006" key="4">
    <source>
        <dbReference type="Google" id="ProtNLM"/>
    </source>
</evidence>
<dbReference type="RefSeq" id="WP_194739809.1">
    <property type="nucleotide sequence ID" value="NZ_JADKYY010000011.1"/>
</dbReference>
<organism evidence="2 3">
    <name type="scientific">Planobacterium oryzisoli</name>
    <dbReference type="NCBI Taxonomy" id="2771435"/>
    <lineage>
        <taxon>Bacteria</taxon>
        <taxon>Pseudomonadati</taxon>
        <taxon>Bacteroidota</taxon>
        <taxon>Flavobacteriia</taxon>
        <taxon>Flavobacteriales</taxon>
        <taxon>Weeksellaceae</taxon>
        <taxon>Chryseobacterium group</taxon>
        <taxon>Chryseobacterium</taxon>
    </lineage>
</organism>
<evidence type="ECO:0000256" key="1">
    <source>
        <dbReference type="SAM" id="SignalP"/>
    </source>
</evidence>